<dbReference type="Proteomes" id="UP001140091">
    <property type="component" value="Unassembled WGS sequence"/>
</dbReference>
<evidence type="ECO:0000313" key="3">
    <source>
        <dbReference type="EMBL" id="KAJ2923290.1"/>
    </source>
</evidence>
<name>A0A9W8J2G5_9AGAR</name>
<evidence type="ECO:0000256" key="1">
    <source>
        <dbReference type="SAM" id="SignalP"/>
    </source>
</evidence>
<dbReference type="GO" id="GO:0004622">
    <property type="term" value="F:phosphatidylcholine lysophospholipase activity"/>
    <property type="evidence" value="ECO:0007669"/>
    <property type="project" value="TreeGrafter"/>
</dbReference>
<accession>A0A9W8J2G5</accession>
<dbReference type="OrthoDB" id="2119228at2759"/>
<feature type="signal peptide" evidence="1">
    <location>
        <begin position="1"/>
        <end position="18"/>
    </location>
</feature>
<protein>
    <recommendedName>
        <fullName evidence="2">SGNH hydrolase-type esterase domain-containing protein</fullName>
    </recommendedName>
</protein>
<evidence type="ECO:0000259" key="2">
    <source>
        <dbReference type="Pfam" id="PF13472"/>
    </source>
</evidence>
<keyword evidence="4" id="KW-1185">Reference proteome</keyword>
<dbReference type="InterPro" id="IPR051532">
    <property type="entry name" value="Ester_Hydrolysis_Enzymes"/>
</dbReference>
<dbReference type="EMBL" id="JANBPK010001369">
    <property type="protein sequence ID" value="KAJ2923290.1"/>
    <property type="molecule type" value="Genomic_DNA"/>
</dbReference>
<keyword evidence="1" id="KW-0732">Signal</keyword>
<gene>
    <name evidence="3" type="ORF">H1R20_g13804</name>
</gene>
<dbReference type="AlphaFoldDB" id="A0A9W8J2G5"/>
<dbReference type="SUPFAM" id="SSF52266">
    <property type="entry name" value="SGNH hydrolase"/>
    <property type="match status" value="1"/>
</dbReference>
<sequence>MRPFLLCVLPFVSHLAWAVPISVITVLTSGPSSTQSTLNTTSSPSNTSSTQTITVLPLGDSITFGIGSNDLNSYRQFLQTRLADDGVDIDYIGSVRSGIMTDNDNEGHSGATIDQVSAFADGILLQRPQVVTLLAGTNDVALNRDLANAPNRLIQLVDKIALTSPNTTILVGSLTPLPFFNRQGAVDRFNAALQGLVLEKASAGQSVVWVSMAAIVNADLADGVHPNAVGYVKMGQAWASGFLSAVQNGLIK</sequence>
<dbReference type="PANTHER" id="PTHR30383:SF5">
    <property type="entry name" value="SGNH HYDROLASE-TYPE ESTERASE DOMAIN-CONTAINING PROTEIN"/>
    <property type="match status" value="1"/>
</dbReference>
<feature type="non-terminal residue" evidence="3">
    <location>
        <position position="1"/>
    </location>
</feature>
<organism evidence="3 4">
    <name type="scientific">Candolleomyces eurysporus</name>
    <dbReference type="NCBI Taxonomy" id="2828524"/>
    <lineage>
        <taxon>Eukaryota</taxon>
        <taxon>Fungi</taxon>
        <taxon>Dikarya</taxon>
        <taxon>Basidiomycota</taxon>
        <taxon>Agaricomycotina</taxon>
        <taxon>Agaricomycetes</taxon>
        <taxon>Agaricomycetidae</taxon>
        <taxon>Agaricales</taxon>
        <taxon>Agaricineae</taxon>
        <taxon>Psathyrellaceae</taxon>
        <taxon>Candolleomyces</taxon>
    </lineage>
</organism>
<feature type="domain" description="SGNH hydrolase-type esterase" evidence="2">
    <location>
        <begin position="58"/>
        <end position="231"/>
    </location>
</feature>
<dbReference type="Pfam" id="PF13472">
    <property type="entry name" value="Lipase_GDSL_2"/>
    <property type="match status" value="1"/>
</dbReference>
<proteinExistence type="predicted"/>
<dbReference type="PANTHER" id="PTHR30383">
    <property type="entry name" value="THIOESTERASE 1/PROTEASE 1/LYSOPHOSPHOLIPASE L1"/>
    <property type="match status" value="1"/>
</dbReference>
<dbReference type="InterPro" id="IPR036514">
    <property type="entry name" value="SGNH_hydro_sf"/>
</dbReference>
<feature type="chain" id="PRO_5040926697" description="SGNH hydrolase-type esterase domain-containing protein" evidence="1">
    <location>
        <begin position="19"/>
        <end position="252"/>
    </location>
</feature>
<dbReference type="InterPro" id="IPR013830">
    <property type="entry name" value="SGNH_hydro"/>
</dbReference>
<evidence type="ECO:0000313" key="4">
    <source>
        <dbReference type="Proteomes" id="UP001140091"/>
    </source>
</evidence>
<comment type="caution">
    <text evidence="3">The sequence shown here is derived from an EMBL/GenBank/DDBJ whole genome shotgun (WGS) entry which is preliminary data.</text>
</comment>
<reference evidence="3" key="1">
    <citation type="submission" date="2022-06" db="EMBL/GenBank/DDBJ databases">
        <title>Genome Sequence of Candolleomyces eurysporus.</title>
        <authorList>
            <person name="Buettner E."/>
        </authorList>
    </citation>
    <scope>NUCLEOTIDE SEQUENCE</scope>
    <source>
        <strain evidence="3">VTCC 930004</strain>
    </source>
</reference>
<dbReference type="CDD" id="cd01833">
    <property type="entry name" value="XynB_like"/>
    <property type="match status" value="1"/>
</dbReference>
<dbReference type="Gene3D" id="3.40.50.1110">
    <property type="entry name" value="SGNH hydrolase"/>
    <property type="match status" value="1"/>
</dbReference>